<dbReference type="Gene3D" id="3.40.50.1820">
    <property type="entry name" value="alpha/beta hydrolase"/>
    <property type="match status" value="1"/>
</dbReference>
<keyword evidence="2" id="KW-0378">Hydrolase</keyword>
<dbReference type="KEGG" id="mdx:BTO20_26395"/>
<evidence type="ECO:0000256" key="2">
    <source>
        <dbReference type="ARBA" id="ARBA00022801"/>
    </source>
</evidence>
<dbReference type="RefSeq" id="WP_198344073.1">
    <property type="nucleotide sequence ID" value="NZ_CP020809.1"/>
</dbReference>
<dbReference type="AlphaFoldDB" id="A0A1Y0C970"/>
<protein>
    <recommendedName>
        <fullName evidence="5">Alpha/beta hydrolase fold-3 domain-containing protein</fullName>
    </recommendedName>
</protein>
<dbReference type="EMBL" id="CP020809">
    <property type="protein sequence ID" value="ART71604.1"/>
    <property type="molecule type" value="Genomic_DNA"/>
</dbReference>
<dbReference type="PANTHER" id="PTHR48081">
    <property type="entry name" value="AB HYDROLASE SUPERFAMILY PROTEIN C4A8.06C"/>
    <property type="match status" value="1"/>
</dbReference>
<reference evidence="6 7" key="1">
    <citation type="submission" date="2017-04" db="EMBL/GenBank/DDBJ databases">
        <title>Whole Genome Sequence of 1,4-Dioxane Degrading Bacterium Mycobacterium dioxanotrophicus PH-06.</title>
        <authorList>
            <person name="He Y."/>
        </authorList>
    </citation>
    <scope>NUCLEOTIDE SEQUENCE [LARGE SCALE GENOMIC DNA]</scope>
    <source>
        <strain evidence="6 7">PH-06</strain>
    </source>
</reference>
<sequence>MRKTQGKDNVVHSGTRHHHRGRSPQSMALTAGCRIIVKNAVRLWALQPNLHWPFDSIDRIAGWAPHPPAVSIRRVELPTCPAELVCAPGTSARRAVLYLHGGAFLTCGLNTHRSLVARLSSAADAEILNVGYRMFPSYGPSAAVADALDGLRWLLRRGYRDHEIVLAGDSAGGYLALATALELLHRGRTPTAGVVAISPLTDLDSAHRLAQPHSRCSMFTARAMTAFSRYLTAQRRGRFNRRIVSPVDADLENMPPVSIHVSTDEFLLSDAELMYRRMVDAGAQCDLHLWDGQIHDFPLAADILPEGRRALRYVGDFVKRVTPASVEDAVARDYARAASL</sequence>
<dbReference type="PROSITE" id="PS01174">
    <property type="entry name" value="LIPASE_GDXG_SER"/>
    <property type="match status" value="1"/>
</dbReference>
<organism evidence="6 7">
    <name type="scientific">Mycobacterium dioxanotrophicus</name>
    <dbReference type="NCBI Taxonomy" id="482462"/>
    <lineage>
        <taxon>Bacteria</taxon>
        <taxon>Bacillati</taxon>
        <taxon>Actinomycetota</taxon>
        <taxon>Actinomycetes</taxon>
        <taxon>Mycobacteriales</taxon>
        <taxon>Mycobacteriaceae</taxon>
        <taxon>Mycobacterium</taxon>
    </lineage>
</organism>
<dbReference type="PANTHER" id="PTHR48081:SF30">
    <property type="entry name" value="ACETYL-HYDROLASE LIPR-RELATED"/>
    <property type="match status" value="1"/>
</dbReference>
<dbReference type="GO" id="GO:0004806">
    <property type="term" value="F:triacylglycerol lipase activity"/>
    <property type="evidence" value="ECO:0007669"/>
    <property type="project" value="TreeGrafter"/>
</dbReference>
<dbReference type="Pfam" id="PF07859">
    <property type="entry name" value="Abhydrolase_3"/>
    <property type="match status" value="1"/>
</dbReference>
<feature type="region of interest" description="Disordered" evidence="4">
    <location>
        <begin position="1"/>
        <end position="25"/>
    </location>
</feature>
<dbReference type="PROSITE" id="PS51257">
    <property type="entry name" value="PROKAR_LIPOPROTEIN"/>
    <property type="match status" value="1"/>
</dbReference>
<comment type="similarity">
    <text evidence="1">Belongs to the 'GDXG' lipolytic enzyme family.</text>
</comment>
<evidence type="ECO:0000313" key="6">
    <source>
        <dbReference type="EMBL" id="ART71604.1"/>
    </source>
</evidence>
<dbReference type="InterPro" id="IPR050300">
    <property type="entry name" value="GDXG_lipolytic_enzyme"/>
</dbReference>
<keyword evidence="7" id="KW-1185">Reference proteome</keyword>
<evidence type="ECO:0000256" key="4">
    <source>
        <dbReference type="SAM" id="MobiDB-lite"/>
    </source>
</evidence>
<evidence type="ECO:0000256" key="1">
    <source>
        <dbReference type="ARBA" id="ARBA00010515"/>
    </source>
</evidence>
<dbReference type="InterPro" id="IPR013094">
    <property type="entry name" value="AB_hydrolase_3"/>
</dbReference>
<gene>
    <name evidence="6" type="ORF">BTO20_26395</name>
</gene>
<feature type="compositionally biased region" description="Basic and acidic residues" evidence="4">
    <location>
        <begin position="1"/>
        <end position="10"/>
    </location>
</feature>
<name>A0A1Y0C970_9MYCO</name>
<evidence type="ECO:0000256" key="3">
    <source>
        <dbReference type="PROSITE-ProRule" id="PRU10038"/>
    </source>
</evidence>
<dbReference type="Proteomes" id="UP000195331">
    <property type="component" value="Chromosome"/>
</dbReference>
<dbReference type="InterPro" id="IPR029058">
    <property type="entry name" value="AB_hydrolase_fold"/>
</dbReference>
<accession>A0A1Y0C970</accession>
<feature type="active site" evidence="3">
    <location>
        <position position="170"/>
    </location>
</feature>
<dbReference type="InterPro" id="IPR033140">
    <property type="entry name" value="Lipase_GDXG_put_SER_AS"/>
</dbReference>
<evidence type="ECO:0000259" key="5">
    <source>
        <dbReference type="Pfam" id="PF07859"/>
    </source>
</evidence>
<evidence type="ECO:0000313" key="7">
    <source>
        <dbReference type="Proteomes" id="UP000195331"/>
    </source>
</evidence>
<feature type="domain" description="Alpha/beta hydrolase fold-3" evidence="5">
    <location>
        <begin position="96"/>
        <end position="298"/>
    </location>
</feature>
<proteinExistence type="inferred from homology"/>
<dbReference type="SUPFAM" id="SSF53474">
    <property type="entry name" value="alpha/beta-Hydrolases"/>
    <property type="match status" value="1"/>
</dbReference>